<organism evidence="2 3">
    <name type="scientific">Natronoglomus mannanivorans</name>
    <dbReference type="NCBI Taxonomy" id="2979990"/>
    <lineage>
        <taxon>Archaea</taxon>
        <taxon>Methanobacteriati</taxon>
        <taxon>Methanobacteriota</taxon>
        <taxon>Stenosarchaea group</taxon>
        <taxon>Halobacteria</taxon>
        <taxon>Halobacteriales</taxon>
        <taxon>Natrialbaceae</taxon>
        <taxon>Natronoglomus</taxon>
    </lineage>
</organism>
<dbReference type="EMBL" id="JAOPKB010000005">
    <property type="protein sequence ID" value="MCU4973414.1"/>
    <property type="molecule type" value="Genomic_DNA"/>
</dbReference>
<sequence>MNGDRETVRVRQLDAFTTEPLAGNPAGVVPDATGLADDQLQAIAREMAVSETAFLFENDTDSDADRRIRYFTPTQEIDLCGHATIAAFAHLHEDGAVETGTTTLETNVGTLEITVSADGTVWMSQESPQIREVELEYDRLADALGVDAAALEGASADLPLAVSSTGAPAVMAPITYLSDVGSADPDLSAIEAITDDLDAIGIYLFTFDALEADSTLHGRFFAPGAGVPEDPVTGTASGAVAAYLDRFGAFDEFPEEVRLEQGHYVDRPGIVRVRLEDGAVRVGGRALTTLEGTMVVPDTEEDEILEA</sequence>
<dbReference type="SUPFAM" id="SSF54506">
    <property type="entry name" value="Diaminopimelate epimerase-like"/>
    <property type="match status" value="1"/>
</dbReference>
<comment type="caution">
    <text evidence="2">The sequence shown here is derived from an EMBL/GenBank/DDBJ whole genome shotgun (WGS) entry which is preliminary data.</text>
</comment>
<evidence type="ECO:0000313" key="3">
    <source>
        <dbReference type="Proteomes" id="UP001320972"/>
    </source>
</evidence>
<name>A0ABT2QET6_9EURY</name>
<proteinExistence type="predicted"/>
<reference evidence="2 3" key="1">
    <citation type="submission" date="2022-09" db="EMBL/GenBank/DDBJ databases">
        <title>Enrichment on poylsaccharides allowed isolation of novel metabolic and taxonomic groups of Haloarchaea.</title>
        <authorList>
            <person name="Sorokin D.Y."/>
            <person name="Elcheninov A.G."/>
            <person name="Khizhniak T.V."/>
            <person name="Kolganova T.V."/>
            <person name="Kublanov I.V."/>
        </authorList>
    </citation>
    <scope>NUCLEOTIDE SEQUENCE [LARGE SCALE GENOMIC DNA]</scope>
    <source>
        <strain evidence="2 3">AArc-m2/3/4</strain>
    </source>
</reference>
<evidence type="ECO:0000256" key="1">
    <source>
        <dbReference type="ARBA" id="ARBA00023235"/>
    </source>
</evidence>
<dbReference type="Pfam" id="PF02567">
    <property type="entry name" value="PhzC-PhzF"/>
    <property type="match status" value="1"/>
</dbReference>
<keyword evidence="3" id="KW-1185">Reference proteome</keyword>
<keyword evidence="1" id="KW-0413">Isomerase</keyword>
<evidence type="ECO:0000313" key="2">
    <source>
        <dbReference type="EMBL" id="MCU4973414.1"/>
    </source>
</evidence>
<dbReference type="NCBIfam" id="TIGR00654">
    <property type="entry name" value="PhzF_family"/>
    <property type="match status" value="1"/>
</dbReference>
<dbReference type="RefSeq" id="WP_338007939.1">
    <property type="nucleotide sequence ID" value="NZ_JAOPKB010000005.1"/>
</dbReference>
<dbReference type="PANTHER" id="PTHR13774">
    <property type="entry name" value="PHENAZINE BIOSYNTHESIS PROTEIN"/>
    <property type="match status" value="1"/>
</dbReference>
<dbReference type="PIRSF" id="PIRSF016184">
    <property type="entry name" value="PhzC_PhzF"/>
    <property type="match status" value="1"/>
</dbReference>
<dbReference type="Proteomes" id="UP001320972">
    <property type="component" value="Unassembled WGS sequence"/>
</dbReference>
<protein>
    <submittedName>
        <fullName evidence="2">PhzF family phenazine biosynthesis protein</fullName>
    </submittedName>
</protein>
<dbReference type="InterPro" id="IPR003719">
    <property type="entry name" value="Phenazine_PhzF-like"/>
</dbReference>
<dbReference type="Gene3D" id="3.10.310.10">
    <property type="entry name" value="Diaminopimelate Epimerase, Chain A, domain 1"/>
    <property type="match status" value="2"/>
</dbReference>
<accession>A0ABT2QET6</accession>
<gene>
    <name evidence="2" type="ORF">OB955_11750</name>
</gene>
<dbReference type="PANTHER" id="PTHR13774:SF39">
    <property type="entry name" value="BIOSYNTHESIS PROTEIN, PUTATIVE-RELATED"/>
    <property type="match status" value="1"/>
</dbReference>